<comment type="pathway">
    <text evidence="2 12">One-carbon metabolism; tetrahydrofolate interconversion.</text>
</comment>
<evidence type="ECO:0000256" key="12">
    <source>
        <dbReference type="RuleBase" id="RU003862"/>
    </source>
</evidence>
<comment type="cofactor">
    <cofactor evidence="1 12">
        <name>FAD</name>
        <dbReference type="ChEBI" id="CHEBI:57692"/>
    </cofactor>
</comment>
<dbReference type="EMBL" id="CP022347">
    <property type="protein sequence ID" value="ASQ30728.1"/>
    <property type="molecule type" value="Genomic_DNA"/>
</dbReference>
<evidence type="ECO:0000256" key="6">
    <source>
        <dbReference type="ARBA" id="ARBA00022827"/>
    </source>
</evidence>
<evidence type="ECO:0000256" key="3">
    <source>
        <dbReference type="ARBA" id="ARBA00006743"/>
    </source>
</evidence>
<evidence type="ECO:0000256" key="7">
    <source>
        <dbReference type="ARBA" id="ARBA00023002"/>
    </source>
</evidence>
<keyword evidence="7 12" id="KW-0560">Oxidoreductase</keyword>
<name>A0A222MYB0_9BACT</name>
<evidence type="ECO:0000256" key="10">
    <source>
        <dbReference type="ARBA" id="ARBA00034478"/>
    </source>
</evidence>
<comment type="similarity">
    <text evidence="3 12">Belongs to the methylenetetrahydrofolate reductase family.</text>
</comment>
<dbReference type="Proteomes" id="UP000201169">
    <property type="component" value="Chromosome"/>
</dbReference>
<dbReference type="AlphaFoldDB" id="A0A222MYB0"/>
<evidence type="ECO:0000256" key="11">
    <source>
        <dbReference type="ARBA" id="ARBA00048628"/>
    </source>
</evidence>
<dbReference type="InterPro" id="IPR003171">
    <property type="entry name" value="Mehydrof_redctse-like"/>
</dbReference>
<dbReference type="GO" id="GO:0071949">
    <property type="term" value="F:FAD binding"/>
    <property type="evidence" value="ECO:0007669"/>
    <property type="project" value="TreeGrafter"/>
</dbReference>
<dbReference type="Pfam" id="PF02219">
    <property type="entry name" value="MTHFR"/>
    <property type="match status" value="1"/>
</dbReference>
<dbReference type="GO" id="GO:0106312">
    <property type="term" value="F:methylenetetrahydrofolate reductase (NADH) activity"/>
    <property type="evidence" value="ECO:0007669"/>
    <property type="project" value="UniProtKB-EC"/>
</dbReference>
<evidence type="ECO:0000256" key="5">
    <source>
        <dbReference type="ARBA" id="ARBA00022630"/>
    </source>
</evidence>
<evidence type="ECO:0000256" key="8">
    <source>
        <dbReference type="ARBA" id="ARBA00023027"/>
    </source>
</evidence>
<dbReference type="RefSeq" id="WP_094325480.1">
    <property type="nucleotide sequence ID" value="NZ_CP022347.1"/>
</dbReference>
<comment type="catalytic activity">
    <reaction evidence="11">
        <text>(6S)-5-methyl-5,6,7,8-tetrahydrofolate + NAD(+) = (6R)-5,10-methylene-5,6,7,8-tetrahydrofolate + NADH + H(+)</text>
        <dbReference type="Rhea" id="RHEA:19821"/>
        <dbReference type="ChEBI" id="CHEBI:15378"/>
        <dbReference type="ChEBI" id="CHEBI:15636"/>
        <dbReference type="ChEBI" id="CHEBI:18608"/>
        <dbReference type="ChEBI" id="CHEBI:57540"/>
        <dbReference type="ChEBI" id="CHEBI:57945"/>
        <dbReference type="EC" id="1.5.1.54"/>
    </reaction>
    <physiologicalReaction direction="right-to-left" evidence="11">
        <dbReference type="Rhea" id="RHEA:19823"/>
    </physiologicalReaction>
</comment>
<keyword evidence="5 12" id="KW-0285">Flavoprotein</keyword>
<gene>
    <name evidence="13" type="primary">metF</name>
    <name evidence="13" type="ORF">CAV_1084</name>
</gene>
<keyword evidence="6 12" id="KW-0274">FAD</keyword>
<keyword evidence="9" id="KW-0486">Methionine biosynthesis</keyword>
<evidence type="ECO:0000256" key="1">
    <source>
        <dbReference type="ARBA" id="ARBA00001974"/>
    </source>
</evidence>
<evidence type="ECO:0000256" key="2">
    <source>
        <dbReference type="ARBA" id="ARBA00004777"/>
    </source>
</evidence>
<dbReference type="PANTHER" id="PTHR45754:SF3">
    <property type="entry name" value="METHYLENETETRAHYDROFOLATE REDUCTASE (NADPH)"/>
    <property type="match status" value="1"/>
</dbReference>
<evidence type="ECO:0000256" key="9">
    <source>
        <dbReference type="ARBA" id="ARBA00023167"/>
    </source>
</evidence>
<dbReference type="GO" id="GO:0005829">
    <property type="term" value="C:cytosol"/>
    <property type="evidence" value="ECO:0007669"/>
    <property type="project" value="InterPro"/>
</dbReference>
<keyword evidence="4" id="KW-0028">Amino-acid biosynthesis</keyword>
<dbReference type="EC" id="1.5.1.54" evidence="12"/>
<dbReference type="PANTHER" id="PTHR45754">
    <property type="entry name" value="METHYLENETETRAHYDROFOLATE REDUCTASE"/>
    <property type="match status" value="1"/>
</dbReference>
<evidence type="ECO:0000256" key="4">
    <source>
        <dbReference type="ARBA" id="ARBA00022605"/>
    </source>
</evidence>
<keyword evidence="14" id="KW-1185">Reference proteome</keyword>
<evidence type="ECO:0000313" key="13">
    <source>
        <dbReference type="EMBL" id="ASQ30728.1"/>
    </source>
</evidence>
<dbReference type="CDD" id="cd00537">
    <property type="entry name" value="MTHFR"/>
    <property type="match status" value="1"/>
</dbReference>
<keyword evidence="8" id="KW-0520">NAD</keyword>
<evidence type="ECO:0000313" key="14">
    <source>
        <dbReference type="Proteomes" id="UP000201169"/>
    </source>
</evidence>
<dbReference type="InterPro" id="IPR029041">
    <property type="entry name" value="FAD-linked_oxidoreductase-like"/>
</dbReference>
<comment type="pathway">
    <text evidence="10">Amino-acid biosynthesis; L-methionine biosynthesis via de novo pathway.</text>
</comment>
<sequence length="278" mass="31426">MNKPSFSFEIFPPRKSDSIDKIYKVLEELKDLNPDFISVTFGAGGSANSSNTLELASLVQEKYHTQSIVHLPCIHLNKSDIKLILDECKKKKLSKILALKGDYIEGNQLSKDFRYASDLIEYIKQNGDFEIYAACYPEKHKEASSFAQDIRNLKIKVDAGASTLLSQLFFDNSDFYRFQEACDIIGIKAKICAGIMPIANKRQILKITSMCGAKIPKKFQQILHKYENNDKAMVDAGIAYAIEQIVDLLTNGVDGIHIYTMNNSYIARRIYEATHSLF</sequence>
<dbReference type="NCBIfam" id="TIGR00676">
    <property type="entry name" value="fadh2"/>
    <property type="match status" value="1"/>
</dbReference>
<dbReference type="KEGG" id="cavi:CAV_1084"/>
<accession>A0A222MYB0</accession>
<dbReference type="OrthoDB" id="9812555at2"/>
<organism evidence="13 14">
    <name type="scientific">Campylobacter avium LMG 24591</name>
    <dbReference type="NCBI Taxonomy" id="522484"/>
    <lineage>
        <taxon>Bacteria</taxon>
        <taxon>Pseudomonadati</taxon>
        <taxon>Campylobacterota</taxon>
        <taxon>Epsilonproteobacteria</taxon>
        <taxon>Campylobacterales</taxon>
        <taxon>Campylobacteraceae</taxon>
        <taxon>Campylobacter</taxon>
    </lineage>
</organism>
<reference evidence="13 14" key="1">
    <citation type="submission" date="2017-07" db="EMBL/GenBank/DDBJ databases">
        <title>Analysis of two Campylobacter avium genomes and identification of a novel hippuricase gene.</title>
        <authorList>
            <person name="Miller W.G."/>
            <person name="Chapman M.H."/>
            <person name="Yee E."/>
            <person name="Revez J."/>
            <person name="Bono J.L."/>
            <person name="Rossi M."/>
        </authorList>
    </citation>
    <scope>NUCLEOTIDE SEQUENCE [LARGE SCALE GENOMIC DNA]</scope>
    <source>
        <strain evidence="13 14">LMG 24591</strain>
    </source>
</reference>
<proteinExistence type="inferred from homology"/>
<protein>
    <recommendedName>
        <fullName evidence="12">Methylenetetrahydrofolate reductase</fullName>
        <ecNumber evidence="12">1.5.1.54</ecNumber>
    </recommendedName>
</protein>
<dbReference type="SUPFAM" id="SSF51730">
    <property type="entry name" value="FAD-linked oxidoreductase"/>
    <property type="match status" value="1"/>
</dbReference>
<dbReference type="InterPro" id="IPR004620">
    <property type="entry name" value="MTHF_reductase_bac"/>
</dbReference>
<dbReference type="GO" id="GO:0009086">
    <property type="term" value="P:methionine biosynthetic process"/>
    <property type="evidence" value="ECO:0007669"/>
    <property type="project" value="UniProtKB-KW"/>
</dbReference>
<dbReference type="GO" id="GO:0035999">
    <property type="term" value="P:tetrahydrofolate interconversion"/>
    <property type="evidence" value="ECO:0007669"/>
    <property type="project" value="UniProtKB-UniPathway"/>
</dbReference>
<dbReference type="Gene3D" id="3.20.20.220">
    <property type="match status" value="1"/>
</dbReference>
<dbReference type="UniPathway" id="UPA00193"/>